<organism evidence="1 2">
    <name type="scientific">Phialemonium atrogriseum</name>
    <dbReference type="NCBI Taxonomy" id="1093897"/>
    <lineage>
        <taxon>Eukaryota</taxon>
        <taxon>Fungi</taxon>
        <taxon>Dikarya</taxon>
        <taxon>Ascomycota</taxon>
        <taxon>Pezizomycotina</taxon>
        <taxon>Sordariomycetes</taxon>
        <taxon>Sordariomycetidae</taxon>
        <taxon>Cephalothecales</taxon>
        <taxon>Cephalothecaceae</taxon>
        <taxon>Phialemonium</taxon>
    </lineage>
</organism>
<sequence>MSDNPDMAQSFAQGNVGNVWDLTGQNDVPDMDDNSPAPDHMTNFISNFIPIPRGVHSGLTVKQARIVIKALTQSVLDRSKAVLLRLKPDIDELNEDLSRIKTWKSMLNGQLPEKIRLALEGNAREGDMKSVSECLQRDSFMALERSNKILRVLSIEKNHATAHAKAMDEMENCVKGNMEEVQQILGHVLSALHLKLPPGAEYGLVPHKDVKIYEGTPLLFYPKAPEGDENDDVQGQWFVAEYDHPMVTVPGTAWNKWIRNWADPDSDAITIKLPPVARAFLAEIRGEYNKALVQFLRSEPVRSGVVQLKPTVFKEIQSYQFLKKICNFRGRISHHFVSEENDSHGDDRFSELPTYDPRGELQIEVMNNIASMIRGGARAVLGMNGSTMTIKVVEFSERMG</sequence>
<protein>
    <submittedName>
        <fullName evidence="1">Uncharacterized protein</fullName>
    </submittedName>
</protein>
<dbReference type="GeneID" id="85309196"/>
<comment type="caution">
    <text evidence="1">The sequence shown here is derived from an EMBL/GenBank/DDBJ whole genome shotgun (WGS) entry which is preliminary data.</text>
</comment>
<gene>
    <name evidence="1" type="ORF">QBC33DRAFT_513845</name>
</gene>
<name>A0AAJ0C2W6_9PEZI</name>
<reference evidence="1" key="1">
    <citation type="submission" date="2023-06" db="EMBL/GenBank/DDBJ databases">
        <title>Genome-scale phylogeny and comparative genomics of the fungal order Sordariales.</title>
        <authorList>
            <consortium name="Lawrence Berkeley National Laboratory"/>
            <person name="Hensen N."/>
            <person name="Bonometti L."/>
            <person name="Westerberg I."/>
            <person name="Brannstrom I.O."/>
            <person name="Guillou S."/>
            <person name="Cros-Aarteil S."/>
            <person name="Calhoun S."/>
            <person name="Haridas S."/>
            <person name="Kuo A."/>
            <person name="Mondo S."/>
            <person name="Pangilinan J."/>
            <person name="Riley R."/>
            <person name="Labutti K."/>
            <person name="Andreopoulos B."/>
            <person name="Lipzen A."/>
            <person name="Chen C."/>
            <person name="Yanf M."/>
            <person name="Daum C."/>
            <person name="Ng V."/>
            <person name="Clum A."/>
            <person name="Steindorff A."/>
            <person name="Ohm R."/>
            <person name="Martin F."/>
            <person name="Silar P."/>
            <person name="Natvig D."/>
            <person name="Lalanne C."/>
            <person name="Gautier V."/>
            <person name="Ament-Velasquez S.L."/>
            <person name="Kruys A."/>
            <person name="Hutchinson M.I."/>
            <person name="Powell A.J."/>
            <person name="Barry K."/>
            <person name="Miller A.N."/>
            <person name="Grigoriev I.V."/>
            <person name="Debuchy R."/>
            <person name="Gladieux P."/>
            <person name="Thoren M.H."/>
            <person name="Johannesson H."/>
        </authorList>
    </citation>
    <scope>NUCLEOTIDE SEQUENCE</scope>
    <source>
        <strain evidence="1">8032-3</strain>
    </source>
</reference>
<dbReference type="EMBL" id="MU839004">
    <property type="protein sequence ID" value="KAK1768931.1"/>
    <property type="molecule type" value="Genomic_DNA"/>
</dbReference>
<evidence type="ECO:0000313" key="2">
    <source>
        <dbReference type="Proteomes" id="UP001244011"/>
    </source>
</evidence>
<keyword evidence="2" id="KW-1185">Reference proteome</keyword>
<proteinExistence type="predicted"/>
<accession>A0AAJ0C2W6</accession>
<dbReference type="Pfam" id="PF17043">
    <property type="entry name" value="MAT1-1-2"/>
    <property type="match status" value="1"/>
</dbReference>
<dbReference type="Proteomes" id="UP001244011">
    <property type="component" value="Unassembled WGS sequence"/>
</dbReference>
<dbReference type="AlphaFoldDB" id="A0AAJ0C2W6"/>
<dbReference type="InterPro" id="IPR031472">
    <property type="entry name" value="MAT1-1-2/MatA-2/Smr1"/>
</dbReference>
<evidence type="ECO:0000313" key="1">
    <source>
        <dbReference type="EMBL" id="KAK1768931.1"/>
    </source>
</evidence>
<dbReference type="RefSeq" id="XP_060285144.1">
    <property type="nucleotide sequence ID" value="XM_060426009.1"/>
</dbReference>